<dbReference type="InterPro" id="IPR004143">
    <property type="entry name" value="BPL_LPL_catalytic"/>
</dbReference>
<dbReference type="EC" id="6.3.4.15" evidence="3"/>
<gene>
    <name evidence="3" type="ORF">IAC10_08115</name>
</gene>
<accession>A0A9D1EZA1</accession>
<dbReference type="PROSITE" id="PS51733">
    <property type="entry name" value="BPL_LPL_CATALYTIC"/>
    <property type="match status" value="1"/>
</dbReference>
<evidence type="ECO:0000313" key="4">
    <source>
        <dbReference type="Proteomes" id="UP000823928"/>
    </source>
</evidence>
<evidence type="ECO:0000256" key="1">
    <source>
        <dbReference type="ARBA" id="ARBA00022598"/>
    </source>
</evidence>
<keyword evidence="1 3" id="KW-0436">Ligase</keyword>
<proteinExistence type="predicted"/>
<dbReference type="SUPFAM" id="SSF55681">
    <property type="entry name" value="Class II aaRS and biotin synthetases"/>
    <property type="match status" value="1"/>
</dbReference>
<dbReference type="InterPro" id="IPR045864">
    <property type="entry name" value="aa-tRNA-synth_II/BPL/LPL"/>
</dbReference>
<evidence type="ECO:0000259" key="2">
    <source>
        <dbReference type="PROSITE" id="PS51733"/>
    </source>
</evidence>
<dbReference type="InterPro" id="IPR004408">
    <property type="entry name" value="Biotin_CoA_COase_ligase"/>
</dbReference>
<dbReference type="PANTHER" id="PTHR12835">
    <property type="entry name" value="BIOTIN PROTEIN LIGASE"/>
    <property type="match status" value="1"/>
</dbReference>
<dbReference type="CDD" id="cd16442">
    <property type="entry name" value="BPL"/>
    <property type="match status" value="1"/>
</dbReference>
<dbReference type="GO" id="GO:0004077">
    <property type="term" value="F:biotin--[biotin carboxyl-carrier protein] ligase activity"/>
    <property type="evidence" value="ECO:0007669"/>
    <property type="project" value="UniProtKB-EC"/>
</dbReference>
<comment type="caution">
    <text evidence="3">The sequence shown here is derived from an EMBL/GenBank/DDBJ whole genome shotgun (WGS) entry which is preliminary data.</text>
</comment>
<dbReference type="EMBL" id="DVIU01000159">
    <property type="protein sequence ID" value="HIS36578.1"/>
    <property type="molecule type" value="Genomic_DNA"/>
</dbReference>
<dbReference type="Gene3D" id="3.30.930.10">
    <property type="entry name" value="Bira Bifunctional Protein, Domain 2"/>
    <property type="match status" value="1"/>
</dbReference>
<reference evidence="3" key="1">
    <citation type="submission" date="2020-10" db="EMBL/GenBank/DDBJ databases">
        <authorList>
            <person name="Gilroy R."/>
        </authorList>
    </citation>
    <scope>NUCLEOTIDE SEQUENCE</scope>
    <source>
        <strain evidence="3">6276</strain>
    </source>
</reference>
<dbReference type="AlphaFoldDB" id="A0A9D1EZA1"/>
<organism evidence="3 4">
    <name type="scientific">Candidatus Scatousia excrementigallinarum</name>
    <dbReference type="NCBI Taxonomy" id="2840935"/>
    <lineage>
        <taxon>Bacteria</taxon>
        <taxon>Candidatus Scatousia</taxon>
    </lineage>
</organism>
<feature type="domain" description="BPL/LPL catalytic" evidence="2">
    <location>
        <begin position="1"/>
        <end position="178"/>
    </location>
</feature>
<evidence type="ECO:0000313" key="3">
    <source>
        <dbReference type="EMBL" id="HIS36578.1"/>
    </source>
</evidence>
<sequence>METVSLEKVESTNLYGKEHLNELADKTVVHARKQTAGRGRMQRQWVDLGEGNLFMSFILKPSDSFDEIYSNLTQYLSVKLCKILENYGLTPQIKWPNDVLVNGKKIAGILSETVMQGNKFKGLVLGIGVNLHADADSVKLVKDKEITALNMEIGKDVDIDNFRENLCTDFYVEYSEFLKYGFEFIKSDYVKRASFLDKEVCVKVFDTEKRGIAKAITDKGELVLNNNNKELVLTIGDIL</sequence>
<dbReference type="Proteomes" id="UP000823928">
    <property type="component" value="Unassembled WGS sequence"/>
</dbReference>
<dbReference type="PANTHER" id="PTHR12835:SF5">
    <property type="entry name" value="BIOTIN--PROTEIN LIGASE"/>
    <property type="match status" value="1"/>
</dbReference>
<name>A0A9D1EZA1_9BACT</name>
<dbReference type="GO" id="GO:0005737">
    <property type="term" value="C:cytoplasm"/>
    <property type="evidence" value="ECO:0007669"/>
    <property type="project" value="TreeGrafter"/>
</dbReference>
<protein>
    <submittedName>
        <fullName evidence="3">Biotin--[acetyl-CoA-carboxylase] ligase</fullName>
        <ecNumber evidence="3">6.3.4.15</ecNumber>
    </submittedName>
</protein>
<dbReference type="Pfam" id="PF03099">
    <property type="entry name" value="BPL_LplA_LipB"/>
    <property type="match status" value="1"/>
</dbReference>
<dbReference type="NCBIfam" id="TIGR00121">
    <property type="entry name" value="birA_ligase"/>
    <property type="match status" value="1"/>
</dbReference>
<reference evidence="3" key="2">
    <citation type="journal article" date="2021" name="PeerJ">
        <title>Extensive microbial diversity within the chicken gut microbiome revealed by metagenomics and culture.</title>
        <authorList>
            <person name="Gilroy R."/>
            <person name="Ravi A."/>
            <person name="Getino M."/>
            <person name="Pursley I."/>
            <person name="Horton D.L."/>
            <person name="Alikhan N.F."/>
            <person name="Baker D."/>
            <person name="Gharbi K."/>
            <person name="Hall N."/>
            <person name="Watson M."/>
            <person name="Adriaenssens E.M."/>
            <person name="Foster-Nyarko E."/>
            <person name="Jarju S."/>
            <person name="Secka A."/>
            <person name="Antonio M."/>
            <person name="Oren A."/>
            <person name="Chaudhuri R.R."/>
            <person name="La Ragione R."/>
            <person name="Hildebrand F."/>
            <person name="Pallen M.J."/>
        </authorList>
    </citation>
    <scope>NUCLEOTIDE SEQUENCE</scope>
    <source>
        <strain evidence="3">6276</strain>
    </source>
</reference>